<protein>
    <submittedName>
        <fullName evidence="1 2">Uncharacterized protein</fullName>
    </submittedName>
</protein>
<gene>
    <name evidence="2" type="primary">20346303</name>
    <name evidence="1" type="ORF">GGTG_05845</name>
</gene>
<name>J3NX38_GAET3</name>
<dbReference type="HOGENOM" id="CLU_097247_0_0_1"/>
<reference evidence="1" key="3">
    <citation type="submission" date="2010-09" db="EMBL/GenBank/DDBJ databases">
        <title>Annotation of Gaeumannomyces graminis var. tritici R3-111a-1.</title>
        <authorList>
            <consortium name="The Broad Institute Genome Sequencing Platform"/>
            <person name="Ma L.-J."/>
            <person name="Dead R."/>
            <person name="Young S.K."/>
            <person name="Zeng Q."/>
            <person name="Gargeya S."/>
            <person name="Fitzgerald M."/>
            <person name="Haas B."/>
            <person name="Abouelleil A."/>
            <person name="Alvarado L."/>
            <person name="Arachchi H.M."/>
            <person name="Berlin A."/>
            <person name="Brown A."/>
            <person name="Chapman S.B."/>
            <person name="Chen Z."/>
            <person name="Dunbar C."/>
            <person name="Freedman E."/>
            <person name="Gearin G."/>
            <person name="Gellesch M."/>
            <person name="Goldberg J."/>
            <person name="Griggs A."/>
            <person name="Gujja S."/>
            <person name="Heiman D."/>
            <person name="Howarth C."/>
            <person name="Larson L."/>
            <person name="Lui A."/>
            <person name="MacDonald P.J.P."/>
            <person name="Mehta T."/>
            <person name="Montmayeur A."/>
            <person name="Murphy C."/>
            <person name="Neiman D."/>
            <person name="Pearson M."/>
            <person name="Priest M."/>
            <person name="Roberts A."/>
            <person name="Saif S."/>
            <person name="Shea T."/>
            <person name="Shenoy N."/>
            <person name="Sisk P."/>
            <person name="Stolte C."/>
            <person name="Sykes S."/>
            <person name="Yandava C."/>
            <person name="Wortman J."/>
            <person name="Nusbaum C."/>
            <person name="Birren B."/>
        </authorList>
    </citation>
    <scope>NUCLEOTIDE SEQUENCE</scope>
    <source>
        <strain evidence="1">R3-111a-1</strain>
    </source>
</reference>
<sequence>MVHCFLPSSRRRSSNKYSIHSFHSQCSALVRSFLRIPLALSQDFPLLLSIPSLHQSSKMQFTASLLGVVAMAVSVSAHGKLASPAALPNTTPFQNIRIPDNGCGQGVDVSGRPTATFKAGSTASITWNINNGDGGGPLSVKFDTTGKGTSFNAVATVTKNLAGQNGGIPNSFPRGDHKIEVTIPNVKCERCVLQVKQALNGREGFGSCAVVTIN</sequence>
<dbReference type="OrthoDB" id="3241054at2759"/>
<dbReference type="VEuPathDB" id="FungiDB:GGTG_05845"/>
<dbReference type="RefSeq" id="XP_009221920.1">
    <property type="nucleotide sequence ID" value="XM_009223656.1"/>
</dbReference>
<dbReference type="AlphaFoldDB" id="J3NX38"/>
<evidence type="ECO:0000313" key="2">
    <source>
        <dbReference type="EnsemblFungi" id="EJT75920"/>
    </source>
</evidence>
<keyword evidence="3" id="KW-1185">Reference proteome</keyword>
<dbReference type="Proteomes" id="UP000006039">
    <property type="component" value="Unassembled WGS sequence"/>
</dbReference>
<reference evidence="3" key="1">
    <citation type="submission" date="2010-07" db="EMBL/GenBank/DDBJ databases">
        <title>The genome sequence of Gaeumannomyces graminis var. tritici strain R3-111a-1.</title>
        <authorList>
            <consortium name="The Broad Institute Genome Sequencing Platform"/>
            <person name="Ma L.-J."/>
            <person name="Dead R."/>
            <person name="Young S."/>
            <person name="Zeng Q."/>
            <person name="Koehrsen M."/>
            <person name="Alvarado L."/>
            <person name="Berlin A."/>
            <person name="Chapman S.B."/>
            <person name="Chen Z."/>
            <person name="Freedman E."/>
            <person name="Gellesch M."/>
            <person name="Goldberg J."/>
            <person name="Griggs A."/>
            <person name="Gujja S."/>
            <person name="Heilman E.R."/>
            <person name="Heiman D."/>
            <person name="Hepburn T."/>
            <person name="Howarth C."/>
            <person name="Jen D."/>
            <person name="Larson L."/>
            <person name="Mehta T."/>
            <person name="Neiman D."/>
            <person name="Pearson M."/>
            <person name="Roberts A."/>
            <person name="Saif S."/>
            <person name="Shea T."/>
            <person name="Shenoy N."/>
            <person name="Sisk P."/>
            <person name="Stolte C."/>
            <person name="Sykes S."/>
            <person name="Walk T."/>
            <person name="White J."/>
            <person name="Yandava C."/>
            <person name="Haas B."/>
            <person name="Nusbaum C."/>
            <person name="Birren B."/>
        </authorList>
    </citation>
    <scope>NUCLEOTIDE SEQUENCE [LARGE SCALE GENOMIC DNA]</scope>
    <source>
        <strain evidence="3">R3-111a-1</strain>
    </source>
</reference>
<dbReference type="InterPro" id="IPR021476">
    <property type="entry name" value="Egh16-like"/>
</dbReference>
<dbReference type="EnsemblFungi" id="EJT75920">
    <property type="protein sequence ID" value="EJT75920"/>
    <property type="gene ID" value="GGTG_05845"/>
</dbReference>
<reference evidence="2" key="4">
    <citation type="journal article" date="2015" name="G3 (Bethesda)">
        <title>Genome sequences of three phytopathogenic species of the Magnaporthaceae family of fungi.</title>
        <authorList>
            <person name="Okagaki L.H."/>
            <person name="Nunes C.C."/>
            <person name="Sailsbery J."/>
            <person name="Clay B."/>
            <person name="Brown D."/>
            <person name="John T."/>
            <person name="Oh Y."/>
            <person name="Young N."/>
            <person name="Fitzgerald M."/>
            <person name="Haas B.J."/>
            <person name="Zeng Q."/>
            <person name="Young S."/>
            <person name="Adiconis X."/>
            <person name="Fan L."/>
            <person name="Levin J.Z."/>
            <person name="Mitchell T.K."/>
            <person name="Okubara P.A."/>
            <person name="Farman M.L."/>
            <person name="Kohn L.M."/>
            <person name="Birren B."/>
            <person name="Ma L.-J."/>
            <person name="Dean R.A."/>
        </authorList>
    </citation>
    <scope>NUCLEOTIDE SEQUENCE</scope>
    <source>
        <strain evidence="2">R3-111a-1</strain>
    </source>
</reference>
<dbReference type="Pfam" id="PF11327">
    <property type="entry name" value="Egh16-like"/>
    <property type="match status" value="1"/>
</dbReference>
<dbReference type="GeneID" id="20346303"/>
<organism evidence="1">
    <name type="scientific">Gaeumannomyces tritici (strain R3-111a-1)</name>
    <name type="common">Wheat and barley take-all root rot fungus</name>
    <name type="synonym">Gaeumannomyces graminis var. tritici</name>
    <dbReference type="NCBI Taxonomy" id="644352"/>
    <lineage>
        <taxon>Eukaryota</taxon>
        <taxon>Fungi</taxon>
        <taxon>Dikarya</taxon>
        <taxon>Ascomycota</taxon>
        <taxon>Pezizomycotina</taxon>
        <taxon>Sordariomycetes</taxon>
        <taxon>Sordariomycetidae</taxon>
        <taxon>Magnaporthales</taxon>
        <taxon>Magnaporthaceae</taxon>
        <taxon>Gaeumannomyces</taxon>
    </lineage>
</organism>
<accession>J3NX38</accession>
<dbReference type="EMBL" id="GL385397">
    <property type="protein sequence ID" value="EJT75920.1"/>
    <property type="molecule type" value="Genomic_DNA"/>
</dbReference>
<reference evidence="1" key="2">
    <citation type="submission" date="2010-07" db="EMBL/GenBank/DDBJ databases">
        <authorList>
            <consortium name="The Broad Institute Genome Sequencing Platform"/>
            <consortium name="Broad Institute Genome Sequencing Center for Infectious Disease"/>
            <person name="Ma L.-J."/>
            <person name="Dead R."/>
            <person name="Young S."/>
            <person name="Zeng Q."/>
            <person name="Koehrsen M."/>
            <person name="Alvarado L."/>
            <person name="Berlin A."/>
            <person name="Chapman S.B."/>
            <person name="Chen Z."/>
            <person name="Freedman E."/>
            <person name="Gellesch M."/>
            <person name="Goldberg J."/>
            <person name="Griggs A."/>
            <person name="Gujja S."/>
            <person name="Heilman E.R."/>
            <person name="Heiman D."/>
            <person name="Hepburn T."/>
            <person name="Howarth C."/>
            <person name="Jen D."/>
            <person name="Larson L."/>
            <person name="Mehta T."/>
            <person name="Neiman D."/>
            <person name="Pearson M."/>
            <person name="Roberts A."/>
            <person name="Saif S."/>
            <person name="Shea T."/>
            <person name="Shenoy N."/>
            <person name="Sisk P."/>
            <person name="Stolte C."/>
            <person name="Sykes S."/>
            <person name="Walk T."/>
            <person name="White J."/>
            <person name="Yandava C."/>
            <person name="Haas B."/>
            <person name="Nusbaum C."/>
            <person name="Birren B."/>
        </authorList>
    </citation>
    <scope>NUCLEOTIDE SEQUENCE</scope>
    <source>
        <strain evidence="1">R3-111a-1</strain>
    </source>
</reference>
<reference evidence="2" key="5">
    <citation type="submission" date="2018-04" db="UniProtKB">
        <authorList>
            <consortium name="EnsemblFungi"/>
        </authorList>
    </citation>
    <scope>IDENTIFICATION</scope>
    <source>
        <strain evidence="2">R3-111a-1</strain>
    </source>
</reference>
<dbReference type="Gene3D" id="2.70.50.70">
    <property type="match status" value="1"/>
</dbReference>
<evidence type="ECO:0000313" key="1">
    <source>
        <dbReference type="EMBL" id="EJT75920.1"/>
    </source>
</evidence>
<proteinExistence type="predicted"/>
<evidence type="ECO:0000313" key="3">
    <source>
        <dbReference type="Proteomes" id="UP000006039"/>
    </source>
</evidence>
<dbReference type="eggNOG" id="ENOG502STW7">
    <property type="taxonomic scope" value="Eukaryota"/>
</dbReference>